<reference evidence="2 3" key="1">
    <citation type="submission" date="2022-04" db="EMBL/GenBank/DDBJ databases">
        <title>Streptomyces sp. nov. LCR6-01 isolated from Lichen of Dirinaria sp.</title>
        <authorList>
            <person name="Kanchanasin P."/>
            <person name="Tanasupawat S."/>
            <person name="Phongsopitanun W."/>
        </authorList>
    </citation>
    <scope>NUCLEOTIDE SEQUENCE [LARGE SCALE GENOMIC DNA]</scope>
    <source>
        <strain evidence="2 3">LCR6-01</strain>
    </source>
</reference>
<dbReference type="Proteomes" id="UP001522868">
    <property type="component" value="Unassembled WGS sequence"/>
</dbReference>
<accession>A0ABT0IAM4</accession>
<keyword evidence="1" id="KW-0472">Membrane</keyword>
<keyword evidence="3" id="KW-1185">Reference proteome</keyword>
<evidence type="ECO:0000256" key="1">
    <source>
        <dbReference type="SAM" id="Phobius"/>
    </source>
</evidence>
<comment type="caution">
    <text evidence="2">The sequence shown here is derived from an EMBL/GenBank/DDBJ whole genome shotgun (WGS) entry which is preliminary data.</text>
</comment>
<organism evidence="2 3">
    <name type="scientific">Streptomyces lichenis</name>
    <dbReference type="NCBI Taxonomy" id="2306967"/>
    <lineage>
        <taxon>Bacteria</taxon>
        <taxon>Bacillati</taxon>
        <taxon>Actinomycetota</taxon>
        <taxon>Actinomycetes</taxon>
        <taxon>Kitasatosporales</taxon>
        <taxon>Streptomycetaceae</taxon>
        <taxon>Streptomyces</taxon>
    </lineage>
</organism>
<keyword evidence="1" id="KW-1133">Transmembrane helix</keyword>
<evidence type="ECO:0000313" key="3">
    <source>
        <dbReference type="Proteomes" id="UP001522868"/>
    </source>
</evidence>
<feature type="transmembrane region" description="Helical" evidence="1">
    <location>
        <begin position="12"/>
        <end position="34"/>
    </location>
</feature>
<name>A0ABT0IAM4_9ACTN</name>
<keyword evidence="1" id="KW-0812">Transmembrane</keyword>
<dbReference type="RefSeq" id="WP_248634020.1">
    <property type="nucleotide sequence ID" value="NZ_JALPTH010000011.1"/>
</dbReference>
<evidence type="ECO:0000313" key="2">
    <source>
        <dbReference type="EMBL" id="MCK8678371.1"/>
    </source>
</evidence>
<dbReference type="EMBL" id="JALPTH010000011">
    <property type="protein sequence ID" value="MCK8678371.1"/>
    <property type="molecule type" value="Genomic_DNA"/>
</dbReference>
<proteinExistence type="predicted"/>
<sequence>MLPAALHDAAILAVAGAATYPLVLATVALTSILARTPDRRRDARATLTILMKRRPPR</sequence>
<protein>
    <submittedName>
        <fullName evidence="2">Uncharacterized protein</fullName>
    </submittedName>
</protein>
<gene>
    <name evidence="2" type="ORF">M1O15_13375</name>
</gene>